<keyword evidence="3" id="KW-1185">Reference proteome</keyword>
<sequence>MVLGSTGVDFTSLVALEIGQISNLSHIGEEFMRCLPALEDLSIKDCKEVRWLRLEKLGGLNHLTMCGCPTLISLEEQALPCNLQYLEIEGCRNLEKLPNEMQSLGSVTELIIEGCPKLVNILEKGWPPLLRKLHLFHCEGLEALPGDWMMMRMEGDNTNSLCVLESMEISSCPSLIFFPKGELSTSLTRLCIANCENVESLPEGIMHSCRLEKLDIFNCSSLTSFPRGELPSTLKELFVGSCGNLKLLPNFMQSLTSLVIRDCRNLNFQQHHMQNLTSLGNFTISKCQGLSEDSTGSPLLQDSELLQLCPREFWLHVGDSKFGVNLVWALAISQFVFVLYKVNVYSVMGESRWVNPVRTRRGFSSSIMLLIVPEGLLDFA</sequence>
<evidence type="ECO:0000256" key="1">
    <source>
        <dbReference type="ARBA" id="ARBA00022821"/>
    </source>
</evidence>
<gene>
    <name evidence="2" type="ORF">VitviT2T_020192</name>
</gene>
<accession>A0ABY9D2V9</accession>
<dbReference type="PANTHER" id="PTHR36766:SF70">
    <property type="entry name" value="DISEASE RESISTANCE PROTEIN RGA4"/>
    <property type="match status" value="1"/>
</dbReference>
<evidence type="ECO:0008006" key="4">
    <source>
        <dbReference type="Google" id="ProtNLM"/>
    </source>
</evidence>
<dbReference type="Gene3D" id="3.80.10.10">
    <property type="entry name" value="Ribonuclease Inhibitor"/>
    <property type="match status" value="2"/>
</dbReference>
<name>A0ABY9D2V9_VITVI</name>
<organism evidence="2 3">
    <name type="scientific">Vitis vinifera</name>
    <name type="common">Grape</name>
    <dbReference type="NCBI Taxonomy" id="29760"/>
    <lineage>
        <taxon>Eukaryota</taxon>
        <taxon>Viridiplantae</taxon>
        <taxon>Streptophyta</taxon>
        <taxon>Embryophyta</taxon>
        <taxon>Tracheophyta</taxon>
        <taxon>Spermatophyta</taxon>
        <taxon>Magnoliopsida</taxon>
        <taxon>eudicotyledons</taxon>
        <taxon>Gunneridae</taxon>
        <taxon>Pentapetalae</taxon>
        <taxon>rosids</taxon>
        <taxon>Vitales</taxon>
        <taxon>Vitaceae</taxon>
        <taxon>Viteae</taxon>
        <taxon>Vitis</taxon>
    </lineage>
</organism>
<keyword evidence="1" id="KW-0611">Plant defense</keyword>
<dbReference type="EMBL" id="CP126660">
    <property type="protein sequence ID" value="WKA01945.1"/>
    <property type="molecule type" value="Genomic_DNA"/>
</dbReference>
<dbReference type="SUPFAM" id="SSF52058">
    <property type="entry name" value="L domain-like"/>
    <property type="match status" value="1"/>
</dbReference>
<dbReference type="PANTHER" id="PTHR36766">
    <property type="entry name" value="PLANT BROAD-SPECTRUM MILDEW RESISTANCE PROTEIN RPW8"/>
    <property type="match status" value="1"/>
</dbReference>
<protein>
    <recommendedName>
        <fullName evidence="4">Disease resistance protein</fullName>
    </recommendedName>
</protein>
<dbReference type="Proteomes" id="UP001227230">
    <property type="component" value="Chromosome 13"/>
</dbReference>
<evidence type="ECO:0000313" key="2">
    <source>
        <dbReference type="EMBL" id="WKA01945.1"/>
    </source>
</evidence>
<dbReference type="InterPro" id="IPR032675">
    <property type="entry name" value="LRR_dom_sf"/>
</dbReference>
<proteinExistence type="predicted"/>
<evidence type="ECO:0000313" key="3">
    <source>
        <dbReference type="Proteomes" id="UP001227230"/>
    </source>
</evidence>
<reference evidence="2 3" key="1">
    <citation type="journal article" date="2023" name="Hortic Res">
        <title>The complete reference genome for grapevine (Vitis vinifera L.) genetics and breeding.</title>
        <authorList>
            <person name="Shi X."/>
            <person name="Cao S."/>
            <person name="Wang X."/>
            <person name="Huang S."/>
            <person name="Wang Y."/>
            <person name="Liu Z."/>
            <person name="Liu W."/>
            <person name="Leng X."/>
            <person name="Peng Y."/>
            <person name="Wang N."/>
            <person name="Wang Y."/>
            <person name="Ma Z."/>
            <person name="Xu X."/>
            <person name="Zhang F."/>
            <person name="Xue H."/>
            <person name="Zhong H."/>
            <person name="Wang Y."/>
            <person name="Zhang K."/>
            <person name="Velt A."/>
            <person name="Avia K."/>
            <person name="Holtgrawe D."/>
            <person name="Grimplet J."/>
            <person name="Matus J.T."/>
            <person name="Ware D."/>
            <person name="Wu X."/>
            <person name="Wang H."/>
            <person name="Liu C."/>
            <person name="Fang Y."/>
            <person name="Rustenholz C."/>
            <person name="Cheng Z."/>
            <person name="Xiao H."/>
            <person name="Zhou Y."/>
        </authorList>
    </citation>
    <scope>NUCLEOTIDE SEQUENCE [LARGE SCALE GENOMIC DNA]</scope>
    <source>
        <strain evidence="3">cv. Pinot noir / PN40024</strain>
        <tissue evidence="2">Leaf</tissue>
    </source>
</reference>